<dbReference type="EMBL" id="JAJTND010000005">
    <property type="protein sequence ID" value="MCE3533304.1"/>
    <property type="molecule type" value="Genomic_DNA"/>
</dbReference>
<dbReference type="Proteomes" id="UP001320170">
    <property type="component" value="Unassembled WGS sequence"/>
</dbReference>
<organism evidence="8 9">
    <name type="scientific">Legionella resiliens</name>
    <dbReference type="NCBI Taxonomy" id="2905958"/>
    <lineage>
        <taxon>Bacteria</taxon>
        <taxon>Pseudomonadati</taxon>
        <taxon>Pseudomonadota</taxon>
        <taxon>Gammaproteobacteria</taxon>
        <taxon>Legionellales</taxon>
        <taxon>Legionellaceae</taxon>
        <taxon>Legionella</taxon>
    </lineage>
</organism>
<comment type="catalytic activity">
    <reaction evidence="7">
        <text>hydrogencarbonate + H(+) = CO2 + H2O</text>
        <dbReference type="Rhea" id="RHEA:10748"/>
        <dbReference type="ChEBI" id="CHEBI:15377"/>
        <dbReference type="ChEBI" id="CHEBI:15378"/>
        <dbReference type="ChEBI" id="CHEBI:16526"/>
        <dbReference type="ChEBI" id="CHEBI:17544"/>
        <dbReference type="EC" id="4.2.1.1"/>
    </reaction>
</comment>
<comment type="caution">
    <text evidence="8">The sequence shown here is derived from an EMBL/GenBank/DDBJ whole genome shotgun (WGS) entry which is preliminary data.</text>
</comment>
<name>A0ABS8X6E9_9GAMM</name>
<dbReference type="EC" id="4.2.1.1" evidence="3"/>
<gene>
    <name evidence="8" type="ORF">LXO92_13070</name>
</gene>
<keyword evidence="4" id="KW-0479">Metal-binding</keyword>
<evidence type="ECO:0000256" key="2">
    <source>
        <dbReference type="ARBA" id="ARBA00006217"/>
    </source>
</evidence>
<dbReference type="Gene3D" id="3.40.1050.10">
    <property type="entry name" value="Carbonic anhydrase"/>
    <property type="match status" value="1"/>
</dbReference>
<dbReference type="InterPro" id="IPR036874">
    <property type="entry name" value="Carbonic_anhydrase_sf"/>
</dbReference>
<protein>
    <recommendedName>
        <fullName evidence="3">carbonic anhydrase</fullName>
        <ecNumber evidence="3">4.2.1.1</ecNumber>
    </recommendedName>
</protein>
<keyword evidence="6" id="KW-0456">Lyase</keyword>
<proteinExistence type="inferred from homology"/>
<dbReference type="Pfam" id="PF00484">
    <property type="entry name" value="Pro_CA"/>
    <property type="match status" value="1"/>
</dbReference>
<comment type="cofactor">
    <cofactor evidence="1">
        <name>Zn(2+)</name>
        <dbReference type="ChEBI" id="CHEBI:29105"/>
    </cofactor>
</comment>
<evidence type="ECO:0000256" key="1">
    <source>
        <dbReference type="ARBA" id="ARBA00001947"/>
    </source>
</evidence>
<dbReference type="PANTHER" id="PTHR11002">
    <property type="entry name" value="CARBONIC ANHYDRASE"/>
    <property type="match status" value="1"/>
</dbReference>
<evidence type="ECO:0000256" key="7">
    <source>
        <dbReference type="ARBA" id="ARBA00048348"/>
    </source>
</evidence>
<dbReference type="PANTHER" id="PTHR11002:SF76">
    <property type="entry name" value="CARBONIC ANHYDRASE"/>
    <property type="match status" value="1"/>
</dbReference>
<evidence type="ECO:0000313" key="9">
    <source>
        <dbReference type="Proteomes" id="UP001320170"/>
    </source>
</evidence>
<dbReference type="RefSeq" id="WP_232891133.1">
    <property type="nucleotide sequence ID" value="NZ_JAJSPM010000009.1"/>
</dbReference>
<dbReference type="SMART" id="SM00947">
    <property type="entry name" value="Pro_CA"/>
    <property type="match status" value="1"/>
</dbReference>
<evidence type="ECO:0000256" key="6">
    <source>
        <dbReference type="ARBA" id="ARBA00023239"/>
    </source>
</evidence>
<dbReference type="InterPro" id="IPR001765">
    <property type="entry name" value="Carbonic_anhydrase"/>
</dbReference>
<reference evidence="8 9" key="1">
    <citation type="journal article" date="2024" name="Pathogens">
        <title>Characterization of a Novel Species of Legionella Isolated from a Healthcare Facility: Legionella resiliens sp. nov.</title>
        <authorList>
            <person name="Cristino S."/>
            <person name="Pascale M.R."/>
            <person name="Marino F."/>
            <person name="Derelitto C."/>
            <person name="Salaris S."/>
            <person name="Orsini M."/>
            <person name="Squarzoni S."/>
            <person name="Grottola A."/>
            <person name="Girolamini L."/>
        </authorList>
    </citation>
    <scope>NUCLEOTIDE SEQUENCE [LARGE SCALE GENOMIC DNA]</scope>
    <source>
        <strain evidence="8 9">8cVS16</strain>
    </source>
</reference>
<evidence type="ECO:0000256" key="3">
    <source>
        <dbReference type="ARBA" id="ARBA00012925"/>
    </source>
</evidence>
<dbReference type="SUPFAM" id="SSF53056">
    <property type="entry name" value="beta-carbonic anhydrase, cab"/>
    <property type="match status" value="1"/>
</dbReference>
<evidence type="ECO:0000256" key="4">
    <source>
        <dbReference type="ARBA" id="ARBA00022723"/>
    </source>
</evidence>
<accession>A0ABS8X6E9</accession>
<evidence type="ECO:0000256" key="5">
    <source>
        <dbReference type="ARBA" id="ARBA00022833"/>
    </source>
</evidence>
<comment type="similarity">
    <text evidence="2">Belongs to the beta-class carbonic anhydrase family.</text>
</comment>
<dbReference type="InterPro" id="IPR015892">
    <property type="entry name" value="Carbonic_anhydrase_CS"/>
</dbReference>
<keyword evidence="5" id="KW-0862">Zinc</keyword>
<evidence type="ECO:0000313" key="8">
    <source>
        <dbReference type="EMBL" id="MCE3533304.1"/>
    </source>
</evidence>
<sequence length="355" mass="41098">MLIKLILGIRKFQDESFKQMESIFKKLSTAQTPDILFITCSDSRLLPSLLTQTKPGDLFIIRNVGNIIPPYNVPSSEAAGLMFALNELPSIKDIIICGHSHCGAMKGLLTPNLKERLPEVASWLTHSHSVLKQMNDSKELDTHDFNLKLLQATKLNILEQIEHLKSYPLIAEKLARKELAIHGWFYEFETGEVFVYEPHHQEFYPLEKALAFAVSMRRDKIIEQVAMNYLEPLTNPQTVKEYKELMELFLHLEKDVLLIWQAIKKEVTLKLWEELGDLYCSMDDVQFKHMLEEGCQLKLINLKKFQKNIEESAGYQYYMRQIMRYSLFTAPTPKSINTSEGFAIPRMGINLFHDN</sequence>
<dbReference type="PROSITE" id="PS00704">
    <property type="entry name" value="PROK_CO2_ANHYDRASE_1"/>
    <property type="match status" value="1"/>
</dbReference>
<keyword evidence="9" id="KW-1185">Reference proteome</keyword>